<gene>
    <name evidence="3" type="ORF">Sps_01714</name>
</gene>
<name>A0A1S6HMZ5_9GAMM</name>
<dbReference type="OrthoDB" id="5298023at2"/>
<keyword evidence="3" id="KW-0548">Nucleotidyltransferase</keyword>
<evidence type="ECO:0000313" key="4">
    <source>
        <dbReference type="Proteomes" id="UP000189545"/>
    </source>
</evidence>
<dbReference type="SUPFAM" id="SSF53448">
    <property type="entry name" value="Nucleotide-diphospho-sugar transferases"/>
    <property type="match status" value="1"/>
</dbReference>
<dbReference type="PANTHER" id="PTHR43777">
    <property type="entry name" value="MOLYBDENUM COFACTOR CYTIDYLYLTRANSFERASE"/>
    <property type="match status" value="1"/>
</dbReference>
<dbReference type="KEGG" id="spsw:Sps_01714"/>
<keyword evidence="1" id="KW-0460">Magnesium</keyword>
<feature type="domain" description="MobA-like NTP transferase" evidence="2">
    <location>
        <begin position="13"/>
        <end position="174"/>
    </location>
</feature>
<keyword evidence="3" id="KW-0808">Transferase</keyword>
<dbReference type="Pfam" id="PF12804">
    <property type="entry name" value="NTP_transf_3"/>
    <property type="match status" value="1"/>
</dbReference>
<dbReference type="Proteomes" id="UP000189545">
    <property type="component" value="Chromosome"/>
</dbReference>
<sequence length="218" mass="24026">MKAKQTMKPPLIVLMAAGQSRRFNGVKLAQGIDDIGTPLLLDSYRKLKFFSDELGAELVVILGAHADLLSSVLPGDAKLVYNSQWQLGMSTSVKAAVDYAQEQRAESLMISLADQVALQPEHFHSLIKARRQVDTRVCGFYLGSLSVPAIFHRDDYPKLLKLSGDRGAKPVLNDLFNHGNMVAVEMESASFDIDTRDELHDWLTACPSKNVPTKANSK</sequence>
<dbReference type="EC" id="2.7.7.76" evidence="3"/>
<dbReference type="GO" id="GO:0061602">
    <property type="term" value="F:molybdenum cofactor cytidylyltransferase activity"/>
    <property type="evidence" value="ECO:0007669"/>
    <property type="project" value="UniProtKB-EC"/>
</dbReference>
<dbReference type="CDD" id="cd04182">
    <property type="entry name" value="GT_2_like_f"/>
    <property type="match status" value="1"/>
</dbReference>
<evidence type="ECO:0000259" key="2">
    <source>
        <dbReference type="Pfam" id="PF12804"/>
    </source>
</evidence>
<dbReference type="Gene3D" id="3.90.550.10">
    <property type="entry name" value="Spore Coat Polysaccharide Biosynthesis Protein SpsA, Chain A"/>
    <property type="match status" value="1"/>
</dbReference>
<evidence type="ECO:0000256" key="1">
    <source>
        <dbReference type="ARBA" id="ARBA00022842"/>
    </source>
</evidence>
<keyword evidence="4" id="KW-1185">Reference proteome</keyword>
<dbReference type="EMBL" id="CP014782">
    <property type="protein sequence ID" value="AQS36878.1"/>
    <property type="molecule type" value="Genomic_DNA"/>
</dbReference>
<accession>A0A1S6HMZ5</accession>
<dbReference type="STRING" id="225848.Sps_01714"/>
<proteinExistence type="predicted"/>
<reference evidence="3 4" key="1">
    <citation type="submission" date="2016-03" db="EMBL/GenBank/DDBJ databases">
        <title>Complete genome sequence of Shewanella psychrophila WP2, a deep sea bacterium isolated from west Pacific sediment.</title>
        <authorList>
            <person name="Xu G."/>
            <person name="Jian H."/>
        </authorList>
    </citation>
    <scope>NUCLEOTIDE SEQUENCE [LARGE SCALE GENOMIC DNA]</scope>
    <source>
        <strain evidence="3 4">WP2</strain>
    </source>
</reference>
<dbReference type="InterPro" id="IPR029044">
    <property type="entry name" value="Nucleotide-diphossugar_trans"/>
</dbReference>
<organism evidence="3 4">
    <name type="scientific">Shewanella psychrophila</name>
    <dbReference type="NCBI Taxonomy" id="225848"/>
    <lineage>
        <taxon>Bacteria</taxon>
        <taxon>Pseudomonadati</taxon>
        <taxon>Pseudomonadota</taxon>
        <taxon>Gammaproteobacteria</taxon>
        <taxon>Alteromonadales</taxon>
        <taxon>Shewanellaceae</taxon>
        <taxon>Shewanella</taxon>
    </lineage>
</organism>
<dbReference type="PANTHER" id="PTHR43777:SF1">
    <property type="entry name" value="MOLYBDENUM COFACTOR CYTIDYLYLTRANSFERASE"/>
    <property type="match status" value="1"/>
</dbReference>
<dbReference type="InterPro" id="IPR025877">
    <property type="entry name" value="MobA-like_NTP_Trfase"/>
</dbReference>
<protein>
    <submittedName>
        <fullName evidence="3">Putative MobA-like protein</fullName>
        <ecNumber evidence="3">2.7.7.76</ecNumber>
    </submittedName>
</protein>
<dbReference type="AlphaFoldDB" id="A0A1S6HMZ5"/>
<evidence type="ECO:0000313" key="3">
    <source>
        <dbReference type="EMBL" id="AQS36878.1"/>
    </source>
</evidence>